<dbReference type="Gene3D" id="2.30.30.110">
    <property type="match status" value="1"/>
</dbReference>
<dbReference type="Proteomes" id="UP000198601">
    <property type="component" value="Unassembled WGS sequence"/>
</dbReference>
<dbReference type="EMBL" id="FMTT01000011">
    <property type="protein sequence ID" value="SCW51099.1"/>
    <property type="molecule type" value="Genomic_DNA"/>
</dbReference>
<comment type="similarity">
    <text evidence="1">Belongs to the PemK/MazF family.</text>
</comment>
<dbReference type="GO" id="GO:0003677">
    <property type="term" value="F:DNA binding"/>
    <property type="evidence" value="ECO:0007669"/>
    <property type="project" value="InterPro"/>
</dbReference>
<evidence type="ECO:0000313" key="4">
    <source>
        <dbReference type="Proteomes" id="UP000198601"/>
    </source>
</evidence>
<name>A0A1G4R4F8_9BACL</name>
<gene>
    <name evidence="3" type="ORF">SAMN04487970_101182</name>
</gene>
<dbReference type="NCBIfam" id="NF007386">
    <property type="entry name" value="PRK09907.1"/>
    <property type="match status" value="1"/>
</dbReference>
<protein>
    <submittedName>
        <fullName evidence="3">mRNA interferase MazF</fullName>
    </submittedName>
</protein>
<dbReference type="AlphaFoldDB" id="A0A1G4R4F8"/>
<dbReference type="GO" id="GO:0006402">
    <property type="term" value="P:mRNA catabolic process"/>
    <property type="evidence" value="ECO:0007669"/>
    <property type="project" value="TreeGrafter"/>
</dbReference>
<dbReference type="OrthoDB" id="9808744at2"/>
<dbReference type="RefSeq" id="WP_090670404.1">
    <property type="nucleotide sequence ID" value="NZ_FMTT01000011.1"/>
</dbReference>
<keyword evidence="4" id="KW-1185">Reference proteome</keyword>
<dbReference type="GO" id="GO:0004521">
    <property type="term" value="F:RNA endonuclease activity"/>
    <property type="evidence" value="ECO:0007669"/>
    <property type="project" value="TreeGrafter"/>
</dbReference>
<organism evidence="3 4">
    <name type="scientific">Paenibacillus tianmuensis</name>
    <dbReference type="NCBI Taxonomy" id="624147"/>
    <lineage>
        <taxon>Bacteria</taxon>
        <taxon>Bacillati</taxon>
        <taxon>Bacillota</taxon>
        <taxon>Bacilli</taxon>
        <taxon>Bacillales</taxon>
        <taxon>Paenibacillaceae</taxon>
        <taxon>Paenibacillus</taxon>
    </lineage>
</organism>
<dbReference type="GO" id="GO:0016075">
    <property type="term" value="P:rRNA catabolic process"/>
    <property type="evidence" value="ECO:0007669"/>
    <property type="project" value="TreeGrafter"/>
</dbReference>
<dbReference type="Pfam" id="PF02452">
    <property type="entry name" value="PemK_toxin"/>
    <property type="match status" value="1"/>
</dbReference>
<keyword evidence="2" id="KW-1277">Toxin-antitoxin system</keyword>
<accession>A0A1G4R4F8</accession>
<dbReference type="InterPro" id="IPR003477">
    <property type="entry name" value="PemK-like"/>
</dbReference>
<sequence length="113" mass="12478">MVTNTYVPDRGDLVWLQFNPQAGHEQAGKRPALVISPAAYNGKVGLSLLCPVTSKIKGYPFEVIIPQDLPIEGVILSDQVKSLDWQSRLATFICKVPDETLAEVVSKMELLIR</sequence>
<evidence type="ECO:0000313" key="3">
    <source>
        <dbReference type="EMBL" id="SCW51099.1"/>
    </source>
</evidence>
<dbReference type="PANTHER" id="PTHR33988:SF3">
    <property type="entry name" value="ENDORIBONUCLEASE TOXIN CHPB-RELATED"/>
    <property type="match status" value="1"/>
</dbReference>
<dbReference type="SUPFAM" id="SSF50118">
    <property type="entry name" value="Cell growth inhibitor/plasmid maintenance toxic component"/>
    <property type="match status" value="1"/>
</dbReference>
<evidence type="ECO:0000256" key="2">
    <source>
        <dbReference type="ARBA" id="ARBA00022649"/>
    </source>
</evidence>
<proteinExistence type="inferred from homology"/>
<evidence type="ECO:0000256" key="1">
    <source>
        <dbReference type="ARBA" id="ARBA00007521"/>
    </source>
</evidence>
<dbReference type="STRING" id="624147.SAMN04487970_101182"/>
<dbReference type="InterPro" id="IPR011067">
    <property type="entry name" value="Plasmid_toxin/cell-grow_inhib"/>
</dbReference>
<dbReference type="PANTHER" id="PTHR33988">
    <property type="entry name" value="ENDORIBONUCLEASE MAZF-RELATED"/>
    <property type="match status" value="1"/>
</dbReference>
<reference evidence="4" key="1">
    <citation type="submission" date="2016-10" db="EMBL/GenBank/DDBJ databases">
        <authorList>
            <person name="Varghese N."/>
            <person name="Submissions S."/>
        </authorList>
    </citation>
    <scope>NUCLEOTIDE SEQUENCE [LARGE SCALE GENOMIC DNA]</scope>
    <source>
        <strain evidence="4">CGMCC 1.8946</strain>
    </source>
</reference>